<dbReference type="Proteomes" id="UP000593572">
    <property type="component" value="Unassembled WGS sequence"/>
</dbReference>
<proteinExistence type="predicted"/>
<organism evidence="1 2">
    <name type="scientific">Gossypium lobatum</name>
    <dbReference type="NCBI Taxonomy" id="34289"/>
    <lineage>
        <taxon>Eukaryota</taxon>
        <taxon>Viridiplantae</taxon>
        <taxon>Streptophyta</taxon>
        <taxon>Embryophyta</taxon>
        <taxon>Tracheophyta</taxon>
        <taxon>Spermatophyta</taxon>
        <taxon>Magnoliopsida</taxon>
        <taxon>eudicotyledons</taxon>
        <taxon>Gunneridae</taxon>
        <taxon>Pentapetalae</taxon>
        <taxon>rosids</taxon>
        <taxon>malvids</taxon>
        <taxon>Malvales</taxon>
        <taxon>Malvaceae</taxon>
        <taxon>Malvoideae</taxon>
        <taxon>Gossypium</taxon>
    </lineage>
</organism>
<dbReference type="EMBL" id="JABEZX010355917">
    <property type="protein sequence ID" value="MBA0577514.1"/>
    <property type="molecule type" value="Genomic_DNA"/>
</dbReference>
<accession>A0A7J8NL19</accession>
<reference evidence="1 2" key="1">
    <citation type="journal article" date="2019" name="Genome Biol. Evol.">
        <title>Insights into the evolution of the New World diploid cottons (Gossypium, subgenus Houzingenia) based on genome sequencing.</title>
        <authorList>
            <person name="Grover C.E."/>
            <person name="Arick M.A. 2nd"/>
            <person name="Thrash A."/>
            <person name="Conover J.L."/>
            <person name="Sanders W.S."/>
            <person name="Peterson D.G."/>
            <person name="Frelichowski J.E."/>
            <person name="Scheffler J.A."/>
            <person name="Scheffler B.E."/>
            <person name="Wendel J.F."/>
        </authorList>
    </citation>
    <scope>NUCLEOTIDE SEQUENCE [LARGE SCALE GENOMIC DNA]</scope>
    <source>
        <strain evidence="1">157</strain>
        <tissue evidence="1">Leaf</tissue>
    </source>
</reference>
<dbReference type="Gene3D" id="2.30.36.70">
    <property type="entry name" value="Actin, Chain A, domain 2"/>
    <property type="match status" value="1"/>
</dbReference>
<evidence type="ECO:0000313" key="1">
    <source>
        <dbReference type="EMBL" id="MBA0577514.1"/>
    </source>
</evidence>
<dbReference type="AlphaFoldDB" id="A0A7J8NL19"/>
<name>A0A7J8NL19_9ROSI</name>
<evidence type="ECO:0000313" key="2">
    <source>
        <dbReference type="Proteomes" id="UP000593572"/>
    </source>
</evidence>
<gene>
    <name evidence="1" type="ORF">Golob_025283</name>
</gene>
<comment type="caution">
    <text evidence="1">The sequence shown here is derived from an EMBL/GenBank/DDBJ whole genome shotgun (WGS) entry which is preliminary data.</text>
</comment>
<protein>
    <submittedName>
        <fullName evidence="1">Uncharacterized protein</fullName>
    </submittedName>
</protein>
<sequence>MADLDFFIGDEALDHDQALTITLPIPLSMAKWIIGMLWN</sequence>
<feature type="non-terminal residue" evidence="1">
    <location>
        <position position="39"/>
    </location>
</feature>
<keyword evidence="2" id="KW-1185">Reference proteome</keyword>